<organism evidence="1 2">
    <name type="scientific">Yoonia algicola</name>
    <dbReference type="NCBI Taxonomy" id="3137368"/>
    <lineage>
        <taxon>Bacteria</taxon>
        <taxon>Pseudomonadati</taxon>
        <taxon>Pseudomonadota</taxon>
        <taxon>Alphaproteobacteria</taxon>
        <taxon>Rhodobacterales</taxon>
        <taxon>Paracoccaceae</taxon>
        <taxon>Yoonia</taxon>
    </lineage>
</organism>
<dbReference type="EMBL" id="CP151762">
    <property type="protein sequence ID" value="WZU63642.1"/>
    <property type="molecule type" value="Genomic_DNA"/>
</dbReference>
<name>A0AAN0NH81_9RHOB</name>
<evidence type="ECO:0000313" key="1">
    <source>
        <dbReference type="EMBL" id="WZU63642.1"/>
    </source>
</evidence>
<dbReference type="RefSeq" id="WP_342070018.1">
    <property type="nucleotide sequence ID" value="NZ_CP151762.1"/>
</dbReference>
<dbReference type="Gene3D" id="2.60.120.380">
    <property type="match status" value="1"/>
</dbReference>
<dbReference type="Proteomes" id="UP001451782">
    <property type="component" value="Chromosome"/>
</dbReference>
<evidence type="ECO:0000313" key="2">
    <source>
        <dbReference type="Proteomes" id="UP001451782"/>
    </source>
</evidence>
<proteinExistence type="predicted"/>
<dbReference type="Gene3D" id="2.30.30.40">
    <property type="entry name" value="SH3 Domains"/>
    <property type="match status" value="1"/>
</dbReference>
<dbReference type="KEGG" id="yag:AABB28_17710"/>
<protein>
    <submittedName>
        <fullName evidence="1">SH3 domain-containing protein</fullName>
    </submittedName>
</protein>
<sequence>MAVSQTTPALNAFDGTLPLSGEYTVAISMMHSGARRDEISDYTLTISISGGKGAIVQKDYADGLQGGPDFYLVVTAGGSLNLRADPSTGAERLARLSNGQNLQNRGCRMAEGRRWCKDATLADPGIEGWAAGDFLIEGSGAETAPPRP</sequence>
<accession>A0AAN0NH81</accession>
<keyword evidence="2" id="KW-1185">Reference proteome</keyword>
<dbReference type="AlphaFoldDB" id="A0AAN0NH81"/>
<reference evidence="1 2" key="1">
    <citation type="submission" date="2024-04" db="EMBL/GenBank/DDBJ databases">
        <title>Phylogenomic analyses of a clade within the roseobacter group suggest taxonomic reassignments of species of the genera Aestuariivita, Citreicella, Loktanella, Nautella, Pelagibaca, Ruegeria, Thalassobius, Thiobacimonas and Tropicibacter, and the proposal o.</title>
        <authorList>
            <person name="Jeon C.O."/>
        </authorList>
    </citation>
    <scope>NUCLEOTIDE SEQUENCE [LARGE SCALE GENOMIC DNA]</scope>
    <source>
        <strain evidence="1 2">G8-12</strain>
    </source>
</reference>
<gene>
    <name evidence="1" type="ORF">AABB28_17710</name>
</gene>